<evidence type="ECO:0000259" key="1">
    <source>
        <dbReference type="Pfam" id="PF26080"/>
    </source>
</evidence>
<dbReference type="InterPro" id="IPR058698">
    <property type="entry name" value="CUB_metazoa"/>
</dbReference>
<dbReference type="PANTHER" id="PTHR33236">
    <property type="entry name" value="INTRAFLAGELLAR TRANSPORT PROTEIN 122 FAMILY PROTEIN-RELATED"/>
    <property type="match status" value="1"/>
</dbReference>
<comment type="caution">
    <text evidence="2">The sequence shown here is derived from an EMBL/GenBank/DDBJ whole genome shotgun (WGS) entry which is preliminary data.</text>
</comment>
<accession>A0AAN9A0Z2</accession>
<evidence type="ECO:0000313" key="2">
    <source>
        <dbReference type="EMBL" id="KAK7065722.1"/>
    </source>
</evidence>
<reference evidence="2 3" key="1">
    <citation type="submission" date="2023-11" db="EMBL/GenBank/DDBJ databases">
        <title>Halocaridina rubra genome assembly.</title>
        <authorList>
            <person name="Smith C."/>
        </authorList>
    </citation>
    <scope>NUCLEOTIDE SEQUENCE [LARGE SCALE GENOMIC DNA]</scope>
    <source>
        <strain evidence="2">EP-1</strain>
        <tissue evidence="2">Whole</tissue>
    </source>
</reference>
<dbReference type="Pfam" id="PF26080">
    <property type="entry name" value="CUB_animal"/>
    <property type="match status" value="1"/>
</dbReference>
<proteinExistence type="predicted"/>
<evidence type="ECO:0000313" key="3">
    <source>
        <dbReference type="Proteomes" id="UP001381693"/>
    </source>
</evidence>
<dbReference type="EMBL" id="JAXCGZ010020012">
    <property type="protein sequence ID" value="KAK7065722.1"/>
    <property type="molecule type" value="Genomic_DNA"/>
</dbReference>
<sequence>MKRFKLAGPEAGSCLKDRLIVSGQNINAFIPKICGENSGQHMYIDVDTVSGPIELSINTVGQAIERSWEIEVSQIACNSPLRPPANCLQYYTGTRGSFSSFNYFTKGNSQYLNNMNYAVCLRKEAGFCSVVYSNEQRESPKNFEIVNFRIGPSK</sequence>
<dbReference type="PANTHER" id="PTHR33236:SF11">
    <property type="entry name" value="CUB DOMAIN-CONTAINING PROTEIN"/>
    <property type="match status" value="1"/>
</dbReference>
<dbReference type="AlphaFoldDB" id="A0AAN9A0Z2"/>
<protein>
    <recommendedName>
        <fullName evidence="1">CUB domain-containing protein</fullName>
    </recommendedName>
</protein>
<dbReference type="Proteomes" id="UP001381693">
    <property type="component" value="Unassembled WGS sequence"/>
</dbReference>
<gene>
    <name evidence="2" type="ORF">SK128_011714</name>
</gene>
<keyword evidence="3" id="KW-1185">Reference proteome</keyword>
<feature type="domain" description="CUB" evidence="1">
    <location>
        <begin position="84"/>
        <end position="147"/>
    </location>
</feature>
<organism evidence="2 3">
    <name type="scientific">Halocaridina rubra</name>
    <name type="common">Hawaiian red shrimp</name>
    <dbReference type="NCBI Taxonomy" id="373956"/>
    <lineage>
        <taxon>Eukaryota</taxon>
        <taxon>Metazoa</taxon>
        <taxon>Ecdysozoa</taxon>
        <taxon>Arthropoda</taxon>
        <taxon>Crustacea</taxon>
        <taxon>Multicrustacea</taxon>
        <taxon>Malacostraca</taxon>
        <taxon>Eumalacostraca</taxon>
        <taxon>Eucarida</taxon>
        <taxon>Decapoda</taxon>
        <taxon>Pleocyemata</taxon>
        <taxon>Caridea</taxon>
        <taxon>Atyoidea</taxon>
        <taxon>Atyidae</taxon>
        <taxon>Halocaridina</taxon>
    </lineage>
</organism>
<name>A0AAN9A0Z2_HALRR</name>